<dbReference type="Pfam" id="PF14689">
    <property type="entry name" value="SPOB_a"/>
    <property type="match status" value="1"/>
</dbReference>
<feature type="domain" description="SpoOB alpha-helical" evidence="7">
    <location>
        <begin position="258"/>
        <end position="314"/>
    </location>
</feature>
<keyword evidence="5" id="KW-0812">Transmembrane</keyword>
<comment type="caution">
    <text evidence="8">The sequence shown here is derived from an EMBL/GenBank/DDBJ whole genome shotgun (WGS) entry which is preliminary data.</text>
</comment>
<name>A0ABR5PV24_9LACO</name>
<evidence type="ECO:0000256" key="3">
    <source>
        <dbReference type="ARBA" id="ARBA00022777"/>
    </source>
</evidence>
<evidence type="ECO:0000313" key="9">
    <source>
        <dbReference type="Proteomes" id="UP000051735"/>
    </source>
</evidence>
<evidence type="ECO:0000256" key="1">
    <source>
        <dbReference type="ARBA" id="ARBA00022553"/>
    </source>
</evidence>
<proteinExistence type="predicted"/>
<reference evidence="8 9" key="1">
    <citation type="journal article" date="2015" name="Genome Announc.">
        <title>Expanding the biotechnology potential of lactobacilli through comparative genomics of 213 strains and associated genera.</title>
        <authorList>
            <person name="Sun Z."/>
            <person name="Harris H.M."/>
            <person name="McCann A."/>
            <person name="Guo C."/>
            <person name="Argimon S."/>
            <person name="Zhang W."/>
            <person name="Yang X."/>
            <person name="Jeffery I.B."/>
            <person name="Cooney J.C."/>
            <person name="Kagawa T.F."/>
            <person name="Liu W."/>
            <person name="Song Y."/>
            <person name="Salvetti E."/>
            <person name="Wrobel A."/>
            <person name="Rasinkangas P."/>
            <person name="Parkhill J."/>
            <person name="Rea M.C."/>
            <person name="O'Sullivan O."/>
            <person name="Ritari J."/>
            <person name="Douillard F.P."/>
            <person name="Paul Ross R."/>
            <person name="Yang R."/>
            <person name="Briner A.E."/>
            <person name="Felis G.E."/>
            <person name="de Vos W.M."/>
            <person name="Barrangou R."/>
            <person name="Klaenhammer T.R."/>
            <person name="Caufield P.W."/>
            <person name="Cui Y."/>
            <person name="Zhang H."/>
            <person name="O'Toole P.W."/>
        </authorList>
    </citation>
    <scope>NUCLEOTIDE SEQUENCE [LARGE SCALE GENOMIC DNA]</scope>
    <source>
        <strain evidence="8 9">DSM 6629</strain>
    </source>
</reference>
<keyword evidence="4" id="KW-0175">Coiled coil</keyword>
<dbReference type="PANTHER" id="PTHR40448:SF1">
    <property type="entry name" value="TWO-COMPONENT SENSOR HISTIDINE KINASE"/>
    <property type="match status" value="1"/>
</dbReference>
<evidence type="ECO:0000256" key="4">
    <source>
        <dbReference type="SAM" id="Coils"/>
    </source>
</evidence>
<dbReference type="InterPro" id="IPR039506">
    <property type="entry name" value="SPOB_a"/>
</dbReference>
<feature type="domain" description="Sensor histidine kinase NatK-like C-terminal" evidence="6">
    <location>
        <begin position="361"/>
        <end position="462"/>
    </location>
</feature>
<feature type="coiled-coil region" evidence="4">
    <location>
        <begin position="299"/>
        <end position="326"/>
    </location>
</feature>
<dbReference type="SUPFAM" id="SSF55890">
    <property type="entry name" value="Sporulation response regulatory protein Spo0B"/>
    <property type="match status" value="1"/>
</dbReference>
<dbReference type="Gene3D" id="3.30.565.10">
    <property type="entry name" value="Histidine kinase-like ATPase, C-terminal domain"/>
    <property type="match status" value="1"/>
</dbReference>
<dbReference type="EMBL" id="AZGN01000003">
    <property type="protein sequence ID" value="KRM34536.1"/>
    <property type="molecule type" value="Genomic_DNA"/>
</dbReference>
<feature type="transmembrane region" description="Helical" evidence="5">
    <location>
        <begin position="65"/>
        <end position="94"/>
    </location>
</feature>
<protein>
    <submittedName>
        <fullName evidence="8">Protein-histidine kinase</fullName>
    </submittedName>
</protein>
<evidence type="ECO:0000313" key="8">
    <source>
        <dbReference type="EMBL" id="KRM34536.1"/>
    </source>
</evidence>
<gene>
    <name evidence="8" type="ORF">FC44_GL001248</name>
</gene>
<accession>A0ABR5PV24</accession>
<keyword evidence="1" id="KW-0597">Phosphoprotein</keyword>
<dbReference type="GO" id="GO:0016301">
    <property type="term" value="F:kinase activity"/>
    <property type="evidence" value="ECO:0007669"/>
    <property type="project" value="UniProtKB-KW"/>
</dbReference>
<dbReference type="Proteomes" id="UP000051735">
    <property type="component" value="Unassembled WGS sequence"/>
</dbReference>
<dbReference type="Gene3D" id="1.10.287.130">
    <property type="match status" value="1"/>
</dbReference>
<feature type="transmembrane region" description="Helical" evidence="5">
    <location>
        <begin position="141"/>
        <end position="161"/>
    </location>
</feature>
<dbReference type="InterPro" id="IPR016120">
    <property type="entry name" value="Sig_transdc_His_kin_SpoOB"/>
</dbReference>
<dbReference type="InterPro" id="IPR036890">
    <property type="entry name" value="HATPase_C_sf"/>
</dbReference>
<dbReference type="PANTHER" id="PTHR40448">
    <property type="entry name" value="TWO-COMPONENT SENSOR HISTIDINE KINASE"/>
    <property type="match status" value="1"/>
</dbReference>
<dbReference type="Pfam" id="PF14501">
    <property type="entry name" value="HATPase_c_5"/>
    <property type="match status" value="1"/>
</dbReference>
<dbReference type="InterPro" id="IPR032834">
    <property type="entry name" value="NatK-like_C"/>
</dbReference>
<sequence length="468" mass="54574">MNVKNIQLSVNYIEFPLNWCMICTYILWEQKLMKDILNNLAFNPYIFSICLTFAITRPAKIDFLLYPILFIPVLFGYQYMLITILVVQLICQIFSRYNVELLKKLFFYYFVLILYPILGELLGWVIQIFSHFVLHKFLDYLTLNIICFIPEILICILIYFTKKRHSLKISKISSDISYNPNFLNLLVWIVWIFNIVTYAIWTVIELINIKPIVELVLMIVVLLIIVILLLNLYKTIQESQKILKTRIQNAEIKQIQEYSSRLEEVNLTLRKARHDYKNSLLSLNGYLSTNDIEGAKKYLIELVNDNNRLQNANKSMTLELANLKIKELKYLIIDKLQQAQDKGIQTKVEINKQIDAFPTSIVNIIRCVGIFLDNAIEACQNQKNAKISVLITKYSGNNYSLTVQNTITHFVDVTKSLEPMVTSKQNHEGLGLNNVNEIVNNDPYLSLEIEQNAEEISFELIIQEEKNN</sequence>
<keyword evidence="9" id="KW-1185">Reference proteome</keyword>
<evidence type="ECO:0000259" key="7">
    <source>
        <dbReference type="Pfam" id="PF14689"/>
    </source>
</evidence>
<evidence type="ECO:0000256" key="2">
    <source>
        <dbReference type="ARBA" id="ARBA00022679"/>
    </source>
</evidence>
<keyword evidence="2" id="KW-0808">Transferase</keyword>
<keyword evidence="3 8" id="KW-0418">Kinase</keyword>
<organism evidence="8 9">
    <name type="scientific">Lactobacillus intestinalis DSM 6629</name>
    <dbReference type="NCBI Taxonomy" id="1423761"/>
    <lineage>
        <taxon>Bacteria</taxon>
        <taxon>Bacillati</taxon>
        <taxon>Bacillota</taxon>
        <taxon>Bacilli</taxon>
        <taxon>Lactobacillales</taxon>
        <taxon>Lactobacillaceae</taxon>
        <taxon>Lactobacillus</taxon>
    </lineage>
</organism>
<feature type="transmembrane region" description="Helical" evidence="5">
    <location>
        <begin position="106"/>
        <end position="129"/>
    </location>
</feature>
<feature type="transmembrane region" description="Helical" evidence="5">
    <location>
        <begin position="215"/>
        <end position="233"/>
    </location>
</feature>
<dbReference type="SUPFAM" id="SSF55874">
    <property type="entry name" value="ATPase domain of HSP90 chaperone/DNA topoisomerase II/histidine kinase"/>
    <property type="match status" value="1"/>
</dbReference>
<evidence type="ECO:0000256" key="5">
    <source>
        <dbReference type="SAM" id="Phobius"/>
    </source>
</evidence>
<keyword evidence="5" id="KW-0472">Membrane</keyword>
<keyword evidence="5" id="KW-1133">Transmembrane helix</keyword>
<feature type="transmembrane region" description="Helical" evidence="5">
    <location>
        <begin position="182"/>
        <end position="203"/>
    </location>
</feature>
<evidence type="ECO:0000259" key="6">
    <source>
        <dbReference type="Pfam" id="PF14501"/>
    </source>
</evidence>
<feature type="transmembrane region" description="Helical" evidence="5">
    <location>
        <begin position="40"/>
        <end position="59"/>
    </location>
</feature>